<keyword evidence="1" id="KW-1133">Transmembrane helix</keyword>
<gene>
    <name evidence="2" type="ORF">GCM10017044_12130</name>
</gene>
<evidence type="ECO:0000256" key="1">
    <source>
        <dbReference type="SAM" id="Phobius"/>
    </source>
</evidence>
<organism evidence="2 3">
    <name type="scientific">Kordiimonas sediminis</name>
    <dbReference type="NCBI Taxonomy" id="1735581"/>
    <lineage>
        <taxon>Bacteria</taxon>
        <taxon>Pseudomonadati</taxon>
        <taxon>Pseudomonadota</taxon>
        <taxon>Alphaproteobacteria</taxon>
        <taxon>Kordiimonadales</taxon>
        <taxon>Kordiimonadaceae</taxon>
        <taxon>Kordiimonas</taxon>
    </lineage>
</organism>
<proteinExistence type="predicted"/>
<dbReference type="RefSeq" id="WP_191250867.1">
    <property type="nucleotide sequence ID" value="NZ_BNCI01000001.1"/>
</dbReference>
<keyword evidence="3" id="KW-1185">Reference proteome</keyword>
<evidence type="ECO:0000313" key="3">
    <source>
        <dbReference type="Proteomes" id="UP000630923"/>
    </source>
</evidence>
<evidence type="ECO:0000313" key="2">
    <source>
        <dbReference type="EMBL" id="GHF19150.1"/>
    </source>
</evidence>
<keyword evidence="1" id="KW-0472">Membrane</keyword>
<protein>
    <recommendedName>
        <fullName evidence="4">Phage shock protein B</fullName>
    </recommendedName>
</protein>
<keyword evidence="1" id="KW-0812">Transmembrane</keyword>
<evidence type="ECO:0008006" key="4">
    <source>
        <dbReference type="Google" id="ProtNLM"/>
    </source>
</evidence>
<dbReference type="AlphaFoldDB" id="A0A919APH7"/>
<dbReference type="Proteomes" id="UP000630923">
    <property type="component" value="Unassembled WGS sequence"/>
</dbReference>
<sequence length="73" mass="8294">MHVFEAAAIIVAIVMIAGVINNWIKSKQQQASARTDMDDSTAERIQNLEERVRVLERILTDKSNRLKDEIDAL</sequence>
<feature type="transmembrane region" description="Helical" evidence="1">
    <location>
        <begin position="6"/>
        <end position="24"/>
    </location>
</feature>
<dbReference type="EMBL" id="BNCI01000001">
    <property type="protein sequence ID" value="GHF19150.1"/>
    <property type="molecule type" value="Genomic_DNA"/>
</dbReference>
<reference evidence="2" key="2">
    <citation type="submission" date="2020-09" db="EMBL/GenBank/DDBJ databases">
        <authorList>
            <person name="Sun Q."/>
            <person name="Kim S."/>
        </authorList>
    </citation>
    <scope>NUCLEOTIDE SEQUENCE</scope>
    <source>
        <strain evidence="2">KCTC 42590</strain>
    </source>
</reference>
<name>A0A919APH7_9PROT</name>
<reference evidence="2" key="1">
    <citation type="journal article" date="2014" name="Int. J. Syst. Evol. Microbiol.">
        <title>Complete genome sequence of Corynebacterium casei LMG S-19264T (=DSM 44701T), isolated from a smear-ripened cheese.</title>
        <authorList>
            <consortium name="US DOE Joint Genome Institute (JGI-PGF)"/>
            <person name="Walter F."/>
            <person name="Albersmeier A."/>
            <person name="Kalinowski J."/>
            <person name="Ruckert C."/>
        </authorList>
    </citation>
    <scope>NUCLEOTIDE SEQUENCE</scope>
    <source>
        <strain evidence="2">KCTC 42590</strain>
    </source>
</reference>
<comment type="caution">
    <text evidence="2">The sequence shown here is derived from an EMBL/GenBank/DDBJ whole genome shotgun (WGS) entry which is preliminary data.</text>
</comment>
<accession>A0A919APH7</accession>